<sequence>MQRSISHQKPVISLFYIVLFVLYDSLGTIYPFLPPMLTLLYVLFARALDNDDTLSVFVIVLCLVVFEANYGYMLLSAVVYFYLLYKFIMPQITKNSNCLVCIRALTAILVYLGYFLFLTLLSNIFLLPQPNINYYIIYYIVIEFFLIGLL</sequence>
<accession>A0A7M1B4F5</accession>
<feature type="transmembrane region" description="Helical" evidence="1">
    <location>
        <begin position="132"/>
        <end position="149"/>
    </location>
</feature>
<name>A0A7M1B4F5_9BACT</name>
<keyword evidence="1" id="KW-0472">Membrane</keyword>
<organism evidence="2 3">
    <name type="scientific">Sulfurimonas sediminis</name>
    <dbReference type="NCBI Taxonomy" id="2590020"/>
    <lineage>
        <taxon>Bacteria</taxon>
        <taxon>Pseudomonadati</taxon>
        <taxon>Campylobacterota</taxon>
        <taxon>Epsilonproteobacteria</taxon>
        <taxon>Campylobacterales</taxon>
        <taxon>Sulfurimonadaceae</taxon>
        <taxon>Sulfurimonas</taxon>
    </lineage>
</organism>
<evidence type="ECO:0008006" key="4">
    <source>
        <dbReference type="Google" id="ProtNLM"/>
    </source>
</evidence>
<feature type="transmembrane region" description="Helical" evidence="1">
    <location>
        <begin position="104"/>
        <end position="126"/>
    </location>
</feature>
<evidence type="ECO:0000313" key="3">
    <source>
        <dbReference type="Proteomes" id="UP000593719"/>
    </source>
</evidence>
<gene>
    <name evidence="2" type="ORF">FJR45_06340</name>
</gene>
<evidence type="ECO:0000313" key="2">
    <source>
        <dbReference type="EMBL" id="QOP43588.1"/>
    </source>
</evidence>
<evidence type="ECO:0000256" key="1">
    <source>
        <dbReference type="SAM" id="Phobius"/>
    </source>
</evidence>
<feature type="transmembrane region" description="Helical" evidence="1">
    <location>
        <begin position="12"/>
        <end position="33"/>
    </location>
</feature>
<keyword evidence="3" id="KW-1185">Reference proteome</keyword>
<feature type="transmembrane region" description="Helical" evidence="1">
    <location>
        <begin position="53"/>
        <end position="83"/>
    </location>
</feature>
<reference evidence="2 3" key="1">
    <citation type="submission" date="2019-06" db="EMBL/GenBank/DDBJ databases">
        <title>Sulfurimonas gotlandica sp. nov., a chemoautotrophic and psychrotolerant epsilonproteobacterium isolated from a pelagic redoxcline, and an emended description of the genus Sulfurimonas.</title>
        <authorList>
            <person name="Wang S."/>
            <person name="Jiang L."/>
            <person name="Shao Z."/>
        </authorList>
    </citation>
    <scope>NUCLEOTIDE SEQUENCE [LARGE SCALE GENOMIC DNA]</scope>
    <source>
        <strain evidence="2 3">S2-6</strain>
    </source>
</reference>
<dbReference type="KEGG" id="ssei:FJR45_06340"/>
<dbReference type="Proteomes" id="UP000593719">
    <property type="component" value="Chromosome"/>
</dbReference>
<dbReference type="AlphaFoldDB" id="A0A7M1B4F5"/>
<keyword evidence="1" id="KW-0812">Transmembrane</keyword>
<proteinExistence type="predicted"/>
<dbReference type="RefSeq" id="WP_193149680.1">
    <property type="nucleotide sequence ID" value="NZ_CP041235.1"/>
</dbReference>
<protein>
    <recommendedName>
        <fullName evidence="4">Rod shape-determining protein MreD</fullName>
    </recommendedName>
</protein>
<dbReference type="EMBL" id="CP041235">
    <property type="protein sequence ID" value="QOP43588.1"/>
    <property type="molecule type" value="Genomic_DNA"/>
</dbReference>
<keyword evidence="1" id="KW-1133">Transmembrane helix</keyword>